<dbReference type="EMBL" id="RBRD01000254">
    <property type="protein sequence ID" value="RMQ32870.1"/>
    <property type="molecule type" value="Genomic_DNA"/>
</dbReference>
<dbReference type="Proteomes" id="UP000050420">
    <property type="component" value="Unassembled WGS sequence"/>
</dbReference>
<reference evidence="1 4" key="1">
    <citation type="submission" date="2015-09" db="EMBL/GenBank/DDBJ databases">
        <title>Genome announcement of multiple Pseudomonas syringae strains.</title>
        <authorList>
            <person name="Thakur S."/>
            <person name="Wang P.W."/>
            <person name="Gong Y."/>
            <person name="Weir B.S."/>
            <person name="Guttman D.S."/>
        </authorList>
    </citation>
    <scope>NUCLEOTIDE SEQUENCE [LARGE SCALE GENOMIC DNA]</scope>
    <source>
        <strain evidence="1 4">ICMP4331</strain>
    </source>
</reference>
<evidence type="ECO:0000313" key="2">
    <source>
        <dbReference type="EMBL" id="RMQ32870.1"/>
    </source>
</evidence>
<dbReference type="EMBL" id="LJQU01000485">
    <property type="protein sequence ID" value="KPX87643.1"/>
    <property type="molecule type" value="Genomic_DNA"/>
</dbReference>
<protein>
    <submittedName>
        <fullName evidence="1">Uncharacterized protein</fullName>
    </submittedName>
</protein>
<sequence length="41" mass="4821">MPDGIQGHRIKFARVRQQVRHAEVFQCLVGVFEWSFPTVFC</sequence>
<reference evidence="5 6" key="2">
    <citation type="submission" date="2018-08" db="EMBL/GenBank/DDBJ databases">
        <title>Recombination of ecologically and evolutionarily significant loci maintains genetic cohesion in the Pseudomonas syringae species complex.</title>
        <authorList>
            <person name="Dillon M."/>
            <person name="Thakur S."/>
            <person name="Almeida R.N.D."/>
            <person name="Weir B.S."/>
            <person name="Guttman D.S."/>
        </authorList>
    </citation>
    <scope>NUCLEOTIDE SEQUENCE [LARGE SCALE GENOMIC DNA]</scope>
    <source>
        <strain evidence="2 6">ICMP 535</strain>
        <strain evidence="3 5">ICMP 6941</strain>
    </source>
</reference>
<proteinExistence type="predicted"/>
<evidence type="ECO:0000313" key="5">
    <source>
        <dbReference type="Proteomes" id="UP000276194"/>
    </source>
</evidence>
<evidence type="ECO:0000313" key="6">
    <source>
        <dbReference type="Proteomes" id="UP000279553"/>
    </source>
</evidence>
<dbReference type="EMBL" id="RBTD01000310">
    <property type="protein sequence ID" value="RMT17950.1"/>
    <property type="molecule type" value="Genomic_DNA"/>
</dbReference>
<gene>
    <name evidence="1" type="ORF">ALO63_101437</name>
    <name evidence="3" type="ORF">ALP52_101316</name>
    <name evidence="2" type="ORF">ALQ05_101063</name>
</gene>
<dbReference type="Proteomes" id="UP000279553">
    <property type="component" value="Unassembled WGS sequence"/>
</dbReference>
<evidence type="ECO:0000313" key="4">
    <source>
        <dbReference type="Proteomes" id="UP000050420"/>
    </source>
</evidence>
<evidence type="ECO:0000313" key="1">
    <source>
        <dbReference type="EMBL" id="KPX87643.1"/>
    </source>
</evidence>
<organism evidence="1 4">
    <name type="scientific">Pseudomonas amygdali pv. mori</name>
    <dbReference type="NCBI Taxonomy" id="34065"/>
    <lineage>
        <taxon>Bacteria</taxon>
        <taxon>Pseudomonadati</taxon>
        <taxon>Pseudomonadota</taxon>
        <taxon>Gammaproteobacteria</taxon>
        <taxon>Pseudomonadales</taxon>
        <taxon>Pseudomonadaceae</taxon>
        <taxon>Pseudomonas</taxon>
        <taxon>Pseudomonas amygdali</taxon>
    </lineage>
</organism>
<dbReference type="Proteomes" id="UP000276194">
    <property type="component" value="Unassembled WGS sequence"/>
</dbReference>
<comment type="caution">
    <text evidence="1">The sequence shown here is derived from an EMBL/GenBank/DDBJ whole genome shotgun (WGS) entry which is preliminary data.</text>
</comment>
<evidence type="ECO:0000313" key="3">
    <source>
        <dbReference type="EMBL" id="RMT17950.1"/>
    </source>
</evidence>
<accession>A0A0P9UGK6</accession>
<dbReference type="AlphaFoldDB" id="A0A0P9UGK6"/>
<name>A0A0P9UGK6_PSEA0</name>